<gene>
    <name evidence="16" type="ORF">PsYK624_127110</name>
</gene>
<evidence type="ECO:0000256" key="7">
    <source>
        <dbReference type="ARBA" id="ARBA00022723"/>
    </source>
</evidence>
<evidence type="ECO:0000256" key="6">
    <source>
        <dbReference type="ARBA" id="ARBA00022692"/>
    </source>
</evidence>
<comment type="caution">
    <text evidence="16">The sequence shown here is derived from an EMBL/GenBank/DDBJ whole genome shotgun (WGS) entry which is preliminary data.</text>
</comment>
<dbReference type="InterPro" id="IPR036396">
    <property type="entry name" value="Cyt_P450_sf"/>
</dbReference>
<keyword evidence="8 15" id="KW-1133">Transmembrane helix</keyword>
<evidence type="ECO:0000256" key="3">
    <source>
        <dbReference type="ARBA" id="ARBA00005179"/>
    </source>
</evidence>
<evidence type="ECO:0000256" key="8">
    <source>
        <dbReference type="ARBA" id="ARBA00022989"/>
    </source>
</evidence>
<comment type="pathway">
    <text evidence="3">Secondary metabolite biosynthesis.</text>
</comment>
<dbReference type="InterPro" id="IPR017972">
    <property type="entry name" value="Cyt_P450_CS"/>
</dbReference>
<evidence type="ECO:0000313" key="17">
    <source>
        <dbReference type="Proteomes" id="UP000703269"/>
    </source>
</evidence>
<keyword evidence="11 14" id="KW-0503">Monooxygenase</keyword>
<sequence>MAVQILHLPTAYLWAMLFSAALVALRLRKRPRYPPGPPGLPVVGNFFDVPKHYAWVRFWELGQQLGSDVVHLQVLGTHIVVLNSAKAVRDLLEKRSNIYSDRDYSVMIHELTGNDRNIVFMQYGEQWRAHRKLLHQHFRPQVVSQYHAAQTKGVRGLLRSLLDAPEAFTQHIRFMAGATALDVVFAMDVKPGDPIIKIAEDAVTVGTEVVMAGVHLVDMLPILKHLPSWLPGGAFKRKAAEWKVMVDGLFDIPYGRYKDSMLQSDLKPCLSANLLASVENGNYTPEIEEMFKSVTGTTYAGGSDTTVSTLSVFLFAMTFFPEAQLTAQAQLDHVLCQKRLPEIEDRDSLPEITALVHEVLRWHAVLPLAAPHRITTDDEYNGYVIPAGSVIFGNTWAILHDESVYPDPDVFKPARFLDEDGSLRADVPYPTEAFGYGRRICPGRYFAHDILWLAIAHILSVFTVARELDEQGKETVPERGFTPMLLSMPKPFKCRFVSRFPGAESLICGTSVLE</sequence>
<evidence type="ECO:0000256" key="10">
    <source>
        <dbReference type="ARBA" id="ARBA00023004"/>
    </source>
</evidence>
<evidence type="ECO:0000256" key="11">
    <source>
        <dbReference type="ARBA" id="ARBA00023033"/>
    </source>
</evidence>
<dbReference type="SUPFAM" id="SSF48264">
    <property type="entry name" value="Cytochrome P450"/>
    <property type="match status" value="1"/>
</dbReference>
<feature type="binding site" description="axial binding residue" evidence="13">
    <location>
        <position position="441"/>
    </location>
    <ligand>
        <name>heme</name>
        <dbReference type="ChEBI" id="CHEBI:30413"/>
    </ligand>
    <ligandPart>
        <name>Fe</name>
        <dbReference type="ChEBI" id="CHEBI:18248"/>
    </ligandPart>
</feature>
<dbReference type="InterPro" id="IPR002401">
    <property type="entry name" value="Cyt_P450_E_grp-I"/>
</dbReference>
<evidence type="ECO:0000256" key="9">
    <source>
        <dbReference type="ARBA" id="ARBA00023002"/>
    </source>
</evidence>
<dbReference type="InterPro" id="IPR050364">
    <property type="entry name" value="Cytochrome_P450_fung"/>
</dbReference>
<comment type="subcellular location">
    <subcellularLocation>
        <location evidence="2">Membrane</location>
        <topology evidence="2">Single-pass membrane protein</topology>
    </subcellularLocation>
</comment>
<dbReference type="GO" id="GO:0020037">
    <property type="term" value="F:heme binding"/>
    <property type="evidence" value="ECO:0007669"/>
    <property type="project" value="InterPro"/>
</dbReference>
<keyword evidence="9 14" id="KW-0560">Oxidoreductase</keyword>
<dbReference type="PRINTS" id="PR00385">
    <property type="entry name" value="P450"/>
</dbReference>
<dbReference type="Pfam" id="PF00067">
    <property type="entry name" value="p450"/>
    <property type="match status" value="1"/>
</dbReference>
<evidence type="ECO:0000256" key="4">
    <source>
        <dbReference type="ARBA" id="ARBA00010617"/>
    </source>
</evidence>
<keyword evidence="6 15" id="KW-0812">Transmembrane</keyword>
<feature type="transmembrane region" description="Helical" evidence="15">
    <location>
        <begin position="6"/>
        <end position="25"/>
    </location>
</feature>
<dbReference type="PRINTS" id="PR00463">
    <property type="entry name" value="EP450I"/>
</dbReference>
<accession>A0A9P3GN96</accession>
<keyword evidence="10 13" id="KW-0408">Iron</keyword>
<protein>
    <submittedName>
        <fullName evidence="16">Cytochrome P450</fullName>
    </submittedName>
</protein>
<name>A0A9P3GN96_9APHY</name>
<comment type="similarity">
    <text evidence="4 14">Belongs to the cytochrome P450 family.</text>
</comment>
<dbReference type="OrthoDB" id="2789670at2759"/>
<dbReference type="GO" id="GO:0016705">
    <property type="term" value="F:oxidoreductase activity, acting on paired donors, with incorporation or reduction of molecular oxygen"/>
    <property type="evidence" value="ECO:0007669"/>
    <property type="project" value="InterPro"/>
</dbReference>
<evidence type="ECO:0000256" key="13">
    <source>
        <dbReference type="PIRSR" id="PIRSR602401-1"/>
    </source>
</evidence>
<dbReference type="PROSITE" id="PS00086">
    <property type="entry name" value="CYTOCHROME_P450"/>
    <property type="match status" value="1"/>
</dbReference>
<organism evidence="16 17">
    <name type="scientific">Phanerochaete sordida</name>
    <dbReference type="NCBI Taxonomy" id="48140"/>
    <lineage>
        <taxon>Eukaryota</taxon>
        <taxon>Fungi</taxon>
        <taxon>Dikarya</taxon>
        <taxon>Basidiomycota</taxon>
        <taxon>Agaricomycotina</taxon>
        <taxon>Agaricomycetes</taxon>
        <taxon>Polyporales</taxon>
        <taxon>Phanerochaetaceae</taxon>
        <taxon>Phanerochaete</taxon>
    </lineage>
</organism>
<evidence type="ECO:0000256" key="14">
    <source>
        <dbReference type="RuleBase" id="RU000461"/>
    </source>
</evidence>
<dbReference type="GO" id="GO:0005506">
    <property type="term" value="F:iron ion binding"/>
    <property type="evidence" value="ECO:0007669"/>
    <property type="project" value="InterPro"/>
</dbReference>
<keyword evidence="17" id="KW-1185">Reference proteome</keyword>
<dbReference type="InterPro" id="IPR001128">
    <property type="entry name" value="Cyt_P450"/>
</dbReference>
<dbReference type="Gene3D" id="1.10.630.10">
    <property type="entry name" value="Cytochrome P450"/>
    <property type="match status" value="1"/>
</dbReference>
<dbReference type="GO" id="GO:0004497">
    <property type="term" value="F:monooxygenase activity"/>
    <property type="evidence" value="ECO:0007669"/>
    <property type="project" value="UniProtKB-KW"/>
</dbReference>
<dbReference type="EMBL" id="BPQB01000060">
    <property type="protein sequence ID" value="GJE96514.1"/>
    <property type="molecule type" value="Genomic_DNA"/>
</dbReference>
<comment type="cofactor">
    <cofactor evidence="1 13">
        <name>heme</name>
        <dbReference type="ChEBI" id="CHEBI:30413"/>
    </cofactor>
</comment>
<dbReference type="PANTHER" id="PTHR46300:SF7">
    <property type="entry name" value="P450, PUTATIVE (EUROFUNG)-RELATED"/>
    <property type="match status" value="1"/>
</dbReference>
<dbReference type="AlphaFoldDB" id="A0A9P3GN96"/>
<evidence type="ECO:0000256" key="1">
    <source>
        <dbReference type="ARBA" id="ARBA00001971"/>
    </source>
</evidence>
<keyword evidence="5 13" id="KW-0349">Heme</keyword>
<dbReference type="GO" id="GO:0016020">
    <property type="term" value="C:membrane"/>
    <property type="evidence" value="ECO:0007669"/>
    <property type="project" value="UniProtKB-SubCell"/>
</dbReference>
<evidence type="ECO:0000256" key="5">
    <source>
        <dbReference type="ARBA" id="ARBA00022617"/>
    </source>
</evidence>
<dbReference type="PANTHER" id="PTHR46300">
    <property type="entry name" value="P450, PUTATIVE (EUROFUNG)-RELATED-RELATED"/>
    <property type="match status" value="1"/>
</dbReference>
<evidence type="ECO:0000256" key="2">
    <source>
        <dbReference type="ARBA" id="ARBA00004167"/>
    </source>
</evidence>
<dbReference type="Proteomes" id="UP000703269">
    <property type="component" value="Unassembled WGS sequence"/>
</dbReference>
<reference evidence="16 17" key="1">
    <citation type="submission" date="2021-08" db="EMBL/GenBank/DDBJ databases">
        <title>Draft Genome Sequence of Phanerochaete sordida strain YK-624.</title>
        <authorList>
            <person name="Mori T."/>
            <person name="Dohra H."/>
            <person name="Suzuki T."/>
            <person name="Kawagishi H."/>
            <person name="Hirai H."/>
        </authorList>
    </citation>
    <scope>NUCLEOTIDE SEQUENCE [LARGE SCALE GENOMIC DNA]</scope>
    <source>
        <strain evidence="16 17">YK-624</strain>
    </source>
</reference>
<evidence type="ECO:0000313" key="16">
    <source>
        <dbReference type="EMBL" id="GJE96514.1"/>
    </source>
</evidence>
<dbReference type="CDD" id="cd11065">
    <property type="entry name" value="CYP64-like"/>
    <property type="match status" value="1"/>
</dbReference>
<evidence type="ECO:0000256" key="15">
    <source>
        <dbReference type="SAM" id="Phobius"/>
    </source>
</evidence>
<proteinExistence type="inferred from homology"/>
<keyword evidence="7 13" id="KW-0479">Metal-binding</keyword>
<evidence type="ECO:0000256" key="12">
    <source>
        <dbReference type="ARBA" id="ARBA00023136"/>
    </source>
</evidence>
<keyword evidence="12 15" id="KW-0472">Membrane</keyword>